<feature type="region of interest" description="Disordered" evidence="2">
    <location>
        <begin position="1"/>
        <end position="128"/>
    </location>
</feature>
<keyword evidence="4" id="KW-1185">Reference proteome</keyword>
<feature type="compositionally biased region" description="Basic residues" evidence="2">
    <location>
        <begin position="298"/>
        <end position="307"/>
    </location>
</feature>
<feature type="compositionally biased region" description="Polar residues" evidence="2">
    <location>
        <begin position="266"/>
        <end position="279"/>
    </location>
</feature>
<protein>
    <submittedName>
        <fullName evidence="3">Uncharacterized protein</fullName>
    </submittedName>
</protein>
<evidence type="ECO:0000313" key="4">
    <source>
        <dbReference type="Proteomes" id="UP001063166"/>
    </source>
</evidence>
<dbReference type="AlphaFoldDB" id="A0A9P3PPY6"/>
<gene>
    <name evidence="3" type="ORF">LshimejAT787_0704230</name>
</gene>
<keyword evidence="1" id="KW-0175">Coiled coil</keyword>
<accession>A0A9P3PPY6</accession>
<organism evidence="3 4">
    <name type="scientific">Lyophyllum shimeji</name>
    <name type="common">Hon-shimeji</name>
    <name type="synonym">Tricholoma shimeji</name>
    <dbReference type="NCBI Taxonomy" id="47721"/>
    <lineage>
        <taxon>Eukaryota</taxon>
        <taxon>Fungi</taxon>
        <taxon>Dikarya</taxon>
        <taxon>Basidiomycota</taxon>
        <taxon>Agaricomycotina</taxon>
        <taxon>Agaricomycetes</taxon>
        <taxon>Agaricomycetidae</taxon>
        <taxon>Agaricales</taxon>
        <taxon>Tricholomatineae</taxon>
        <taxon>Lyophyllaceae</taxon>
        <taxon>Lyophyllum</taxon>
    </lineage>
</organism>
<dbReference type="EMBL" id="BRPK01000007">
    <property type="protein sequence ID" value="GLB39913.1"/>
    <property type="molecule type" value="Genomic_DNA"/>
</dbReference>
<evidence type="ECO:0000256" key="1">
    <source>
        <dbReference type="SAM" id="Coils"/>
    </source>
</evidence>
<feature type="region of interest" description="Disordered" evidence="2">
    <location>
        <begin position="529"/>
        <end position="626"/>
    </location>
</feature>
<feature type="compositionally biased region" description="Pro residues" evidence="2">
    <location>
        <begin position="366"/>
        <end position="385"/>
    </location>
</feature>
<dbReference type="Proteomes" id="UP001063166">
    <property type="component" value="Unassembled WGS sequence"/>
</dbReference>
<feature type="compositionally biased region" description="Polar residues" evidence="2">
    <location>
        <begin position="680"/>
        <end position="694"/>
    </location>
</feature>
<name>A0A9P3PPY6_LYOSH</name>
<reference evidence="3" key="1">
    <citation type="submission" date="2022-07" db="EMBL/GenBank/DDBJ databases">
        <title>The genome of Lyophyllum shimeji provides insight into the initial evolution of ectomycorrhizal fungal genome.</title>
        <authorList>
            <person name="Kobayashi Y."/>
            <person name="Shibata T."/>
            <person name="Hirakawa H."/>
            <person name="Shigenobu S."/>
            <person name="Nishiyama T."/>
            <person name="Yamada A."/>
            <person name="Hasebe M."/>
            <person name="Kawaguchi M."/>
        </authorList>
    </citation>
    <scope>NUCLEOTIDE SEQUENCE</scope>
    <source>
        <strain evidence="3">AT787</strain>
    </source>
</reference>
<feature type="compositionally biased region" description="Polar residues" evidence="2">
    <location>
        <begin position="163"/>
        <end position="194"/>
    </location>
</feature>
<comment type="caution">
    <text evidence="3">The sequence shown here is derived from an EMBL/GenBank/DDBJ whole genome shotgun (WGS) entry which is preliminary data.</text>
</comment>
<feature type="compositionally biased region" description="Low complexity" evidence="2">
    <location>
        <begin position="550"/>
        <end position="562"/>
    </location>
</feature>
<feature type="compositionally biased region" description="Polar residues" evidence="2">
    <location>
        <begin position="81"/>
        <end position="98"/>
    </location>
</feature>
<dbReference type="PRINTS" id="PR01217">
    <property type="entry name" value="PRICHEXTENSN"/>
</dbReference>
<feature type="compositionally biased region" description="Low complexity" evidence="2">
    <location>
        <begin position="577"/>
        <end position="591"/>
    </location>
</feature>
<evidence type="ECO:0000256" key="2">
    <source>
        <dbReference type="SAM" id="MobiDB-lite"/>
    </source>
</evidence>
<proteinExistence type="predicted"/>
<feature type="compositionally biased region" description="Basic and acidic residues" evidence="2">
    <location>
        <begin position="280"/>
        <end position="292"/>
    </location>
</feature>
<sequence length="764" mass="81712">MSGLSPSRVHTKTSQLADFFRGHPSRHVHHEPVESPKVSQDLLDVPQAEESSTLARKMTTRIPFLGRTRKKSTHSVKSGGLPSTSRGYDSEVAETTTTKSDRRLSHPVATPEPASRHPPLPTAVPQINVPSTSFGSKFVAHFSNVKSRKAAPSPRNSEAGPSEGSTIDTLSPPVTTRPNSIDSASTNGSANRPSTPRAGPTITVSSSPDSMEEYKDLFTLPRHKKSGAPRRVSTTPASEYRDNYQKSESTVTLTASPPSSPRTEHTASSLESRAAGTSKSDAKERESRRLPDGSRSSKIAKKRHSGVRRPEDSIPDDSTEESVRHVRPVDAPPVIDVTPPPPPSKPSSPTARSRLRPSSSAKDRPTNPPSIPLPAPPITKPPAPPFASASQASSLRQVASPSRPATTLMRPRANTIDIPPSPASAATFVPRPSSPKRTGRPSTENPAAVKQGSKKENTDLETMTAKQLKQALLTRNQQYDELMVRFREATKNHAAEKRELERKIVALEAEAARKDKEIQGFTWMLNNRGATPPEDAVSYTHIPGPRTHRSPSAASRSSHKAPVQYTDDSGAESHATSGAESLLGSESSMSGRAKRGLRPLTLGESNYSIFRSPKPSSRRGPAVDSVVSDQSITTSVYSLSSCTSATSSASSLLPPSPSVPISSLSAIPEAGTVTAVKASRMSTSGTRDSLSASEWETDDKRTHSSRRISTSSFSSSSSAATSAYSANLRRGRPPSIAQVLQKSPTMEEVLDRLRPFSGSPTPST</sequence>
<feature type="compositionally biased region" description="Polar residues" evidence="2">
    <location>
        <begin position="246"/>
        <end position="257"/>
    </location>
</feature>
<feature type="compositionally biased region" description="Polar residues" evidence="2">
    <location>
        <begin position="395"/>
        <end position="405"/>
    </location>
</feature>
<feature type="region of interest" description="Disordered" evidence="2">
    <location>
        <begin position="145"/>
        <end position="461"/>
    </location>
</feature>
<dbReference type="OrthoDB" id="2804750at2759"/>
<evidence type="ECO:0000313" key="3">
    <source>
        <dbReference type="EMBL" id="GLB39913.1"/>
    </source>
</evidence>
<feature type="compositionally biased region" description="Low complexity" evidence="2">
    <location>
        <begin position="707"/>
        <end position="726"/>
    </location>
</feature>
<feature type="region of interest" description="Disordered" evidence="2">
    <location>
        <begin position="677"/>
        <end position="764"/>
    </location>
</feature>
<feature type="coiled-coil region" evidence="1">
    <location>
        <begin position="483"/>
        <end position="517"/>
    </location>
</feature>